<dbReference type="AlphaFoldDB" id="A0A7W5DUK6"/>
<keyword evidence="2" id="KW-1185">Reference proteome</keyword>
<dbReference type="InterPro" id="IPR006905">
    <property type="entry name" value="Flavin_halogenase"/>
</dbReference>
<dbReference type="EMBL" id="JACHXU010000002">
    <property type="protein sequence ID" value="MBB3204843.1"/>
    <property type="molecule type" value="Genomic_DNA"/>
</dbReference>
<accession>A0A7W5DUK6</accession>
<dbReference type="RefSeq" id="WP_184301513.1">
    <property type="nucleotide sequence ID" value="NZ_JACHXU010000002.1"/>
</dbReference>
<gene>
    <name evidence="1" type="ORF">FHS27_000610</name>
</gene>
<name>A0A7W5DUK6_9BACT</name>
<dbReference type="Proteomes" id="UP000536179">
    <property type="component" value="Unassembled WGS sequence"/>
</dbReference>
<sequence length="575" mass="63282">MTAPTEFNPTTLRPLGGLKAANAGVDRDCHIVIVGGGTAGWMSAATLKRRVGCRVSVVESDRLPPIGVGEATIPAMVDWIENMGIDEDEFIRRTGATYKLAIRFDDWVESSHRYWHPFGICGCPINGSDLIHTWQRGVREGWLPSDSQYTDYSFQRELCEQGCAPRELDCPSVAQNYAFHLDAGKLAGFLKEVAIDEGVRHYVGDVDGASVDERGNIACLHLDGEPALAADLYLDCSGFASVLIERELQSPWEDWSDQLICDRAITLRVPSRHGTTDRGVKDNDSGQRHVRLSPYTISKGMNAGWSWQIPLAETTGCGYVFSSKHITDDAARRELCELVGVDPETIQTKTVPMRVGMRRNQWIGNCVALGLSAGFVEPLESTGIFLVQRALDELVECLPPATPLAFHADHFDQKTFNARMTDVYHQVRDFVLMHYVVSRRRDTPFWTDAASVVMPESLSTLMEEYVTTGRVLLPARDPTFAEANHHFILSPAGIEPGVCPPSGQDSVSFAPQMHADSAAALLTAIRSRHQEICTRLPTHGDLIHAIHGSAPASDARVGTHRLPPSPTLHRVNVLS</sequence>
<dbReference type="InterPro" id="IPR050816">
    <property type="entry name" value="Flavin-dep_Halogenase_NPB"/>
</dbReference>
<dbReference type="PANTHER" id="PTHR43747:SF4">
    <property type="entry name" value="FLAVIN-DEPENDENT TRYPTOPHAN HALOGENASE"/>
    <property type="match status" value="1"/>
</dbReference>
<dbReference type="Gene3D" id="3.50.50.60">
    <property type="entry name" value="FAD/NAD(P)-binding domain"/>
    <property type="match status" value="1"/>
</dbReference>
<protein>
    <submittedName>
        <fullName evidence="1">Tryptophan halogenase</fullName>
        <ecNumber evidence="1">1.14.19.9</ecNumber>
    </submittedName>
</protein>
<dbReference type="EC" id="1.14.19.9" evidence="1"/>
<dbReference type="PANTHER" id="PTHR43747">
    <property type="entry name" value="FAD-BINDING PROTEIN"/>
    <property type="match status" value="1"/>
</dbReference>
<proteinExistence type="predicted"/>
<dbReference type="SUPFAM" id="SSF51905">
    <property type="entry name" value="FAD/NAD(P)-binding domain"/>
    <property type="match status" value="1"/>
</dbReference>
<comment type="caution">
    <text evidence="1">The sequence shown here is derived from an EMBL/GenBank/DDBJ whole genome shotgun (WGS) entry which is preliminary data.</text>
</comment>
<evidence type="ECO:0000313" key="1">
    <source>
        <dbReference type="EMBL" id="MBB3204843.1"/>
    </source>
</evidence>
<dbReference type="Pfam" id="PF04820">
    <property type="entry name" value="Trp_halogenase"/>
    <property type="match status" value="1"/>
</dbReference>
<keyword evidence="1" id="KW-0560">Oxidoreductase</keyword>
<organism evidence="1 2">
    <name type="scientific">Aporhodopirellula rubra</name>
    <dbReference type="NCBI Taxonomy" id="980271"/>
    <lineage>
        <taxon>Bacteria</taxon>
        <taxon>Pseudomonadati</taxon>
        <taxon>Planctomycetota</taxon>
        <taxon>Planctomycetia</taxon>
        <taxon>Pirellulales</taxon>
        <taxon>Pirellulaceae</taxon>
        <taxon>Aporhodopirellula</taxon>
    </lineage>
</organism>
<evidence type="ECO:0000313" key="2">
    <source>
        <dbReference type="Proteomes" id="UP000536179"/>
    </source>
</evidence>
<dbReference type="GO" id="GO:0004497">
    <property type="term" value="F:monooxygenase activity"/>
    <property type="evidence" value="ECO:0007669"/>
    <property type="project" value="InterPro"/>
</dbReference>
<dbReference type="InterPro" id="IPR036188">
    <property type="entry name" value="FAD/NAD-bd_sf"/>
</dbReference>
<reference evidence="1 2" key="1">
    <citation type="submission" date="2020-08" db="EMBL/GenBank/DDBJ databases">
        <title>Genomic Encyclopedia of Type Strains, Phase III (KMG-III): the genomes of soil and plant-associated and newly described type strains.</title>
        <authorList>
            <person name="Whitman W."/>
        </authorList>
    </citation>
    <scope>NUCLEOTIDE SEQUENCE [LARGE SCALE GENOMIC DNA]</scope>
    <source>
        <strain evidence="1 2">CECT 8075</strain>
    </source>
</reference>